<accession>A0A317WFH5</accession>
<feature type="region of interest" description="Disordered" evidence="1">
    <location>
        <begin position="51"/>
        <end position="74"/>
    </location>
</feature>
<organism evidence="3 4">
    <name type="scientific">Aspergillus heteromorphus CBS 117.55</name>
    <dbReference type="NCBI Taxonomy" id="1448321"/>
    <lineage>
        <taxon>Eukaryota</taxon>
        <taxon>Fungi</taxon>
        <taxon>Dikarya</taxon>
        <taxon>Ascomycota</taxon>
        <taxon>Pezizomycotina</taxon>
        <taxon>Eurotiomycetes</taxon>
        <taxon>Eurotiomycetidae</taxon>
        <taxon>Eurotiales</taxon>
        <taxon>Aspergillaceae</taxon>
        <taxon>Aspergillus</taxon>
        <taxon>Aspergillus subgen. Circumdati</taxon>
    </lineage>
</organism>
<dbReference type="PANTHER" id="PTHR12210">
    <property type="entry name" value="DULLARD PROTEIN PHOSPHATASE"/>
    <property type="match status" value="1"/>
</dbReference>
<reference evidence="3 4" key="1">
    <citation type="submission" date="2016-12" db="EMBL/GenBank/DDBJ databases">
        <title>The genomes of Aspergillus section Nigri reveals drivers in fungal speciation.</title>
        <authorList>
            <consortium name="DOE Joint Genome Institute"/>
            <person name="Vesth T.C."/>
            <person name="Nybo J."/>
            <person name="Theobald S."/>
            <person name="Brandl J."/>
            <person name="Frisvad J.C."/>
            <person name="Nielsen K.F."/>
            <person name="Lyhne E.K."/>
            <person name="Kogle M.E."/>
            <person name="Kuo A."/>
            <person name="Riley R."/>
            <person name="Clum A."/>
            <person name="Nolan M."/>
            <person name="Lipzen A."/>
            <person name="Salamov A."/>
            <person name="Henrissat B."/>
            <person name="Wiebenga A."/>
            <person name="De Vries R.P."/>
            <person name="Grigoriev I.V."/>
            <person name="Mortensen U.H."/>
            <person name="Andersen M.R."/>
            <person name="Baker S.E."/>
        </authorList>
    </citation>
    <scope>NUCLEOTIDE SEQUENCE [LARGE SCALE GENOMIC DNA]</scope>
    <source>
        <strain evidence="3 4">CBS 117.55</strain>
    </source>
</reference>
<dbReference type="InterPro" id="IPR004274">
    <property type="entry name" value="FCP1_dom"/>
</dbReference>
<evidence type="ECO:0000313" key="4">
    <source>
        <dbReference type="Proteomes" id="UP000247233"/>
    </source>
</evidence>
<comment type="caution">
    <text evidence="3">The sequence shown here is derived from an EMBL/GenBank/DDBJ whole genome shotgun (WGS) entry which is preliminary data.</text>
</comment>
<feature type="compositionally biased region" description="Low complexity" evidence="1">
    <location>
        <begin position="612"/>
        <end position="629"/>
    </location>
</feature>
<feature type="domain" description="FCP1 homology" evidence="2">
    <location>
        <begin position="235"/>
        <end position="455"/>
    </location>
</feature>
<feature type="region of interest" description="Disordered" evidence="1">
    <location>
        <begin position="354"/>
        <end position="378"/>
    </location>
</feature>
<dbReference type="InterPro" id="IPR023214">
    <property type="entry name" value="HAD_sf"/>
</dbReference>
<dbReference type="SMART" id="SM00577">
    <property type="entry name" value="CPDc"/>
    <property type="match status" value="1"/>
</dbReference>
<evidence type="ECO:0000313" key="3">
    <source>
        <dbReference type="EMBL" id="PWY83000.1"/>
    </source>
</evidence>
<keyword evidence="4" id="KW-1185">Reference proteome</keyword>
<dbReference type="AlphaFoldDB" id="A0A317WFH5"/>
<evidence type="ECO:0000256" key="1">
    <source>
        <dbReference type="SAM" id="MobiDB-lite"/>
    </source>
</evidence>
<dbReference type="InterPro" id="IPR036412">
    <property type="entry name" value="HAD-like_sf"/>
</dbReference>
<dbReference type="VEuPathDB" id="FungiDB:BO70DRAFT_361927"/>
<feature type="compositionally biased region" description="Basic residues" evidence="1">
    <location>
        <begin position="530"/>
        <end position="539"/>
    </location>
</feature>
<protein>
    <submittedName>
        <fullName evidence="3">HAD-like protein</fullName>
    </submittedName>
</protein>
<feature type="compositionally biased region" description="Basic and acidic residues" evidence="1">
    <location>
        <begin position="601"/>
        <end position="611"/>
    </location>
</feature>
<dbReference type="InterPro" id="IPR050365">
    <property type="entry name" value="TIM50"/>
</dbReference>
<dbReference type="Pfam" id="PF03031">
    <property type="entry name" value="NIF"/>
    <property type="match status" value="2"/>
</dbReference>
<feature type="region of interest" description="Disordered" evidence="1">
    <location>
        <begin position="138"/>
        <end position="218"/>
    </location>
</feature>
<proteinExistence type="predicted"/>
<sequence>MLAIRPPASVAASLSRPFRGGVSSKLRLNPVALCHHRFKSRSTFLTSFLGEQHVEPKTPPRKVESPLRNDTDTPVVDCQIEDKPDQSFPGAQSVEDTTHFREMHPFGNNAHGASSQMNFGLNPNAEPWRPYQDRWRVTEGHHGGAGETGGVIAEDKKQKQDQARLSDASLAKKVRADERKARKKAKKAASREAAAVQAAEKKHIPEPPAHKSRRAAPIPKKAYLDQAAGKPQPIRQRQPLLIVLDLNGTLIHRYRKGVPLRFVSRPGLDEFLDRLLKEYRVLVWSSARPLNVKGICDTVFSKAQREQLLGEWGRDELALAPELYNANVQVYKTLDTVWENQPIQWSYRPFPIRRRREHEEEDDNDSGDANTQAAKADAGAATEDAVQAFMKSGKLADQIKICWDQTNTILLDDSKLKATSEPYNVIEIPTFTRNTRPDADERNILTKVLDLLEILSSHEDVSTVLHKWDMTVANNPKMSSIFDIGNEALEEAQQPDPTANVPSLIRRVHNLRPEEKASLPALNREQNAKNGKRKRKAARRAAEEAAKAAKAASASEGTRTPATATSTTHGAPAVAVASASASASPHLPTSPAGGASLLLPERNKQEHEQEHTTTTTSNTDTPTNRPSSPASSVQSENFLLDELEKSLYN</sequence>
<dbReference type="Gene3D" id="3.40.50.1000">
    <property type="entry name" value="HAD superfamily/HAD-like"/>
    <property type="match status" value="1"/>
</dbReference>
<feature type="compositionally biased region" description="Basic and acidic residues" evidence="1">
    <location>
        <begin position="52"/>
        <end position="71"/>
    </location>
</feature>
<feature type="compositionally biased region" description="Low complexity" evidence="1">
    <location>
        <begin position="367"/>
        <end position="378"/>
    </location>
</feature>
<dbReference type="OrthoDB" id="1711508at2759"/>
<feature type="region of interest" description="Disordered" evidence="1">
    <location>
        <begin position="515"/>
        <end position="649"/>
    </location>
</feature>
<gene>
    <name evidence="3" type="ORF">BO70DRAFT_361927</name>
</gene>
<feature type="compositionally biased region" description="Low complexity" evidence="1">
    <location>
        <begin position="548"/>
        <end position="585"/>
    </location>
</feature>
<dbReference type="STRING" id="1448321.A0A317WFH5"/>
<dbReference type="EMBL" id="MSFL01000011">
    <property type="protein sequence ID" value="PWY83000.1"/>
    <property type="molecule type" value="Genomic_DNA"/>
</dbReference>
<dbReference type="PROSITE" id="PS50969">
    <property type="entry name" value="FCP1"/>
    <property type="match status" value="1"/>
</dbReference>
<dbReference type="RefSeq" id="XP_025399714.1">
    <property type="nucleotide sequence ID" value="XM_025543160.1"/>
</dbReference>
<name>A0A317WFH5_9EURO</name>
<dbReference type="Proteomes" id="UP000247233">
    <property type="component" value="Unassembled WGS sequence"/>
</dbReference>
<evidence type="ECO:0000259" key="2">
    <source>
        <dbReference type="PROSITE" id="PS50969"/>
    </source>
</evidence>
<feature type="compositionally biased region" description="Basic and acidic residues" evidence="1">
    <location>
        <begin position="153"/>
        <end position="164"/>
    </location>
</feature>
<dbReference type="SUPFAM" id="SSF56784">
    <property type="entry name" value="HAD-like"/>
    <property type="match status" value="1"/>
</dbReference>
<feature type="compositionally biased region" description="Basic and acidic residues" evidence="1">
    <location>
        <begin position="199"/>
        <end position="209"/>
    </location>
</feature>
<dbReference type="GeneID" id="37065397"/>